<evidence type="ECO:0000256" key="5">
    <source>
        <dbReference type="ARBA" id="ARBA00022723"/>
    </source>
</evidence>
<dbReference type="AlphaFoldDB" id="A0AAV0BBY8"/>
<comment type="similarity">
    <text evidence="2">Belongs to the SELO family.</text>
</comment>
<proteinExistence type="inferred from homology"/>
<evidence type="ECO:0000313" key="10">
    <source>
        <dbReference type="EMBL" id="CAH7684192.1"/>
    </source>
</evidence>
<dbReference type="GO" id="GO:0016779">
    <property type="term" value="F:nucleotidyltransferase activity"/>
    <property type="evidence" value="ECO:0007669"/>
    <property type="project" value="UniProtKB-KW"/>
</dbReference>
<keyword evidence="8" id="KW-0460">Magnesium</keyword>
<dbReference type="Pfam" id="PF02696">
    <property type="entry name" value="SelO"/>
    <property type="match status" value="1"/>
</dbReference>
<dbReference type="InterPro" id="IPR003846">
    <property type="entry name" value="SelO"/>
</dbReference>
<keyword evidence="4" id="KW-0548">Nucleotidyltransferase</keyword>
<keyword evidence="3" id="KW-0808">Transferase</keyword>
<dbReference type="PANTHER" id="PTHR12153:SF15">
    <property type="entry name" value="PROTEIN ADENYLYLTRANSFERASE SELO, MITOCHONDRIAL"/>
    <property type="match status" value="1"/>
</dbReference>
<evidence type="ECO:0000256" key="3">
    <source>
        <dbReference type="ARBA" id="ARBA00022679"/>
    </source>
</evidence>
<gene>
    <name evidence="10" type="ORF">PPACK8108_LOCUS18243</name>
</gene>
<comment type="cofactor">
    <cofactor evidence="1">
        <name>Mg(2+)</name>
        <dbReference type="ChEBI" id="CHEBI:18420"/>
    </cofactor>
</comment>
<evidence type="ECO:0000256" key="2">
    <source>
        <dbReference type="ARBA" id="ARBA00009747"/>
    </source>
</evidence>
<dbReference type="EMBL" id="CALTRL010005246">
    <property type="protein sequence ID" value="CAH7684192.1"/>
    <property type="molecule type" value="Genomic_DNA"/>
</dbReference>
<reference evidence="10" key="1">
    <citation type="submission" date="2022-06" db="EMBL/GenBank/DDBJ databases">
        <authorList>
            <consortium name="SYNGENTA / RWTH Aachen University"/>
        </authorList>
    </citation>
    <scope>NUCLEOTIDE SEQUENCE</scope>
</reference>
<evidence type="ECO:0000256" key="9">
    <source>
        <dbReference type="ARBA" id="ARBA00031547"/>
    </source>
</evidence>
<dbReference type="PANTHER" id="PTHR12153">
    <property type="entry name" value="SELENOPROTEIN O"/>
    <property type="match status" value="1"/>
</dbReference>
<organism evidence="10 11">
    <name type="scientific">Phakopsora pachyrhizi</name>
    <name type="common">Asian soybean rust disease fungus</name>
    <dbReference type="NCBI Taxonomy" id="170000"/>
    <lineage>
        <taxon>Eukaryota</taxon>
        <taxon>Fungi</taxon>
        <taxon>Dikarya</taxon>
        <taxon>Basidiomycota</taxon>
        <taxon>Pucciniomycotina</taxon>
        <taxon>Pucciniomycetes</taxon>
        <taxon>Pucciniales</taxon>
        <taxon>Phakopsoraceae</taxon>
        <taxon>Phakopsora</taxon>
    </lineage>
</organism>
<evidence type="ECO:0000256" key="6">
    <source>
        <dbReference type="ARBA" id="ARBA00022741"/>
    </source>
</evidence>
<dbReference type="Proteomes" id="UP001153365">
    <property type="component" value="Unassembled WGS sequence"/>
</dbReference>
<dbReference type="GO" id="GO:0046872">
    <property type="term" value="F:metal ion binding"/>
    <property type="evidence" value="ECO:0007669"/>
    <property type="project" value="UniProtKB-KW"/>
</dbReference>
<keyword evidence="6" id="KW-0547">Nucleotide-binding</keyword>
<evidence type="ECO:0000313" key="11">
    <source>
        <dbReference type="Proteomes" id="UP001153365"/>
    </source>
</evidence>
<sequence length="110" mass="12728">MISREKIFEGRGICKSLRFVEQVMVRNAKMVAAWQTWGFMHGVINTDNISILGLTIDYGPYSFMDIYDPNHICNHSDQYGRYSYQNQPEMIKFGILKLGESLARLLVMKS</sequence>
<name>A0AAV0BBY8_PHAPC</name>
<accession>A0AAV0BBY8</accession>
<evidence type="ECO:0000256" key="8">
    <source>
        <dbReference type="ARBA" id="ARBA00022842"/>
    </source>
</evidence>
<evidence type="ECO:0000256" key="1">
    <source>
        <dbReference type="ARBA" id="ARBA00001946"/>
    </source>
</evidence>
<evidence type="ECO:0000256" key="4">
    <source>
        <dbReference type="ARBA" id="ARBA00022695"/>
    </source>
</evidence>
<evidence type="ECO:0000256" key="7">
    <source>
        <dbReference type="ARBA" id="ARBA00022840"/>
    </source>
</evidence>
<keyword evidence="5" id="KW-0479">Metal-binding</keyword>
<keyword evidence="7" id="KW-0067">ATP-binding</keyword>
<protein>
    <recommendedName>
        <fullName evidence="9">Selenoprotein O</fullName>
    </recommendedName>
</protein>
<comment type="caution">
    <text evidence="10">The sequence shown here is derived from an EMBL/GenBank/DDBJ whole genome shotgun (WGS) entry which is preliminary data.</text>
</comment>
<keyword evidence="11" id="KW-1185">Reference proteome</keyword>
<dbReference type="GO" id="GO:0005524">
    <property type="term" value="F:ATP binding"/>
    <property type="evidence" value="ECO:0007669"/>
    <property type="project" value="UniProtKB-KW"/>
</dbReference>